<dbReference type="GO" id="GO:0000155">
    <property type="term" value="F:phosphorelay sensor kinase activity"/>
    <property type="evidence" value="ECO:0007669"/>
    <property type="project" value="InterPro"/>
</dbReference>
<dbReference type="Pfam" id="PF00512">
    <property type="entry name" value="HisKA"/>
    <property type="match status" value="1"/>
</dbReference>
<feature type="domain" description="Response regulatory" evidence="22">
    <location>
        <begin position="725"/>
        <end position="848"/>
    </location>
</feature>
<evidence type="ECO:0000256" key="9">
    <source>
        <dbReference type="ARBA" id="ARBA00022741"/>
    </source>
</evidence>
<dbReference type="SUPFAM" id="SSF55874">
    <property type="entry name" value="ATPase domain of HSP90 chaperone/DNA topoisomerase II/histidine kinase"/>
    <property type="match status" value="1"/>
</dbReference>
<evidence type="ECO:0000313" key="26">
    <source>
        <dbReference type="EMBL" id="TBL75069.1"/>
    </source>
</evidence>
<dbReference type="CDD" id="cd00088">
    <property type="entry name" value="HPT"/>
    <property type="match status" value="1"/>
</dbReference>
<evidence type="ECO:0000259" key="22">
    <source>
        <dbReference type="PROSITE" id="PS50110"/>
    </source>
</evidence>
<feature type="transmembrane region" description="Helical" evidence="20">
    <location>
        <begin position="199"/>
        <end position="217"/>
    </location>
</feature>
<dbReference type="CDD" id="cd00082">
    <property type="entry name" value="HisKA"/>
    <property type="match status" value="1"/>
</dbReference>
<keyword evidence="13" id="KW-0902">Two-component regulatory system</keyword>
<feature type="domain" description="PAS" evidence="23">
    <location>
        <begin position="352"/>
        <end position="422"/>
    </location>
</feature>
<dbReference type="PRINTS" id="PR00344">
    <property type="entry name" value="BCTRLSENSOR"/>
</dbReference>
<dbReference type="Proteomes" id="UP000293142">
    <property type="component" value="Unassembled WGS sequence"/>
</dbReference>
<dbReference type="InterPro" id="IPR008207">
    <property type="entry name" value="Sig_transdc_His_kin_Hpt_dom"/>
</dbReference>
<dbReference type="InterPro" id="IPR005467">
    <property type="entry name" value="His_kinase_dom"/>
</dbReference>
<organism evidence="26 27">
    <name type="scientific">Paenibacillus thalictri</name>
    <dbReference type="NCBI Taxonomy" id="2527873"/>
    <lineage>
        <taxon>Bacteria</taxon>
        <taxon>Bacillati</taxon>
        <taxon>Bacillota</taxon>
        <taxon>Bacilli</taxon>
        <taxon>Bacillales</taxon>
        <taxon>Paenibacillaceae</taxon>
        <taxon>Paenibacillus</taxon>
    </lineage>
</organism>
<dbReference type="EMBL" id="SIRE01000018">
    <property type="protein sequence ID" value="TBL75069.1"/>
    <property type="molecule type" value="Genomic_DNA"/>
</dbReference>
<keyword evidence="27" id="KW-1185">Reference proteome</keyword>
<comment type="caution">
    <text evidence="26">The sequence shown here is derived from an EMBL/GenBank/DDBJ whole genome shotgun (WGS) entry which is preliminary data.</text>
</comment>
<dbReference type="GO" id="GO:0005886">
    <property type="term" value="C:plasma membrane"/>
    <property type="evidence" value="ECO:0007669"/>
    <property type="project" value="UniProtKB-SubCell"/>
</dbReference>
<dbReference type="PROSITE" id="PS50109">
    <property type="entry name" value="HIS_KIN"/>
    <property type="match status" value="1"/>
</dbReference>
<evidence type="ECO:0000256" key="12">
    <source>
        <dbReference type="ARBA" id="ARBA00022989"/>
    </source>
</evidence>
<dbReference type="InterPro" id="IPR013656">
    <property type="entry name" value="PAS_4"/>
</dbReference>
<feature type="domain" description="HPt" evidence="25">
    <location>
        <begin position="1014"/>
        <end position="1107"/>
    </location>
</feature>
<dbReference type="InterPro" id="IPR000700">
    <property type="entry name" value="PAS-assoc_C"/>
</dbReference>
<dbReference type="SUPFAM" id="SSF47226">
    <property type="entry name" value="Histidine-containing phosphotransfer domain, HPT domain"/>
    <property type="match status" value="1"/>
</dbReference>
<reference evidence="26 27" key="1">
    <citation type="submission" date="2019-02" db="EMBL/GenBank/DDBJ databases">
        <title>Paenibacillus sp. nov., isolated from surface-sterilized tissue of Thalictrum simplex L.</title>
        <authorList>
            <person name="Tuo L."/>
        </authorList>
    </citation>
    <scope>NUCLEOTIDE SEQUENCE [LARGE SCALE GENOMIC DNA]</scope>
    <source>
        <strain evidence="26 27">N2SHLJ1</strain>
    </source>
</reference>
<evidence type="ECO:0000259" key="24">
    <source>
        <dbReference type="PROSITE" id="PS50113"/>
    </source>
</evidence>
<keyword evidence="7" id="KW-0808">Transferase</keyword>
<keyword evidence="6 19" id="KW-0597">Phosphoprotein</keyword>
<feature type="modified residue" description="Phosphohistidine" evidence="18">
    <location>
        <position position="1053"/>
    </location>
</feature>
<proteinExistence type="inferred from homology"/>
<evidence type="ECO:0000256" key="16">
    <source>
        <dbReference type="ARBA" id="ARBA00068150"/>
    </source>
</evidence>
<dbReference type="InterPro" id="IPR003661">
    <property type="entry name" value="HisK_dim/P_dom"/>
</dbReference>
<dbReference type="SMART" id="SM00387">
    <property type="entry name" value="HATPase_c"/>
    <property type="match status" value="1"/>
</dbReference>
<dbReference type="PROSITE" id="PS50112">
    <property type="entry name" value="PAS"/>
    <property type="match status" value="1"/>
</dbReference>
<dbReference type="InterPro" id="IPR011620">
    <property type="entry name" value="Sig_transdc_His_kinase_LytS_TM"/>
</dbReference>
<dbReference type="InterPro" id="IPR011006">
    <property type="entry name" value="CheY-like_superfamily"/>
</dbReference>
<feature type="transmembrane region" description="Helical" evidence="20">
    <location>
        <begin position="167"/>
        <end position="187"/>
    </location>
</feature>
<dbReference type="PROSITE" id="PS50113">
    <property type="entry name" value="PAC"/>
    <property type="match status" value="1"/>
</dbReference>
<keyword evidence="8 20" id="KW-0812">Transmembrane</keyword>
<keyword evidence="5" id="KW-1003">Cell membrane</keyword>
<evidence type="ECO:0000256" key="14">
    <source>
        <dbReference type="ARBA" id="ARBA00023136"/>
    </source>
</evidence>
<dbReference type="SMART" id="SM00388">
    <property type="entry name" value="HisKA"/>
    <property type="match status" value="1"/>
</dbReference>
<dbReference type="Pfam" id="PF01627">
    <property type="entry name" value="Hpt"/>
    <property type="match status" value="1"/>
</dbReference>
<feature type="domain" description="Response regulatory" evidence="22">
    <location>
        <begin position="875"/>
        <end position="991"/>
    </location>
</feature>
<dbReference type="GO" id="GO:0071555">
    <property type="term" value="P:cell wall organization"/>
    <property type="evidence" value="ECO:0007669"/>
    <property type="project" value="InterPro"/>
</dbReference>
<keyword evidence="11" id="KW-0067">ATP-binding</keyword>
<dbReference type="SMART" id="SM00448">
    <property type="entry name" value="REC"/>
    <property type="match status" value="2"/>
</dbReference>
<comment type="catalytic activity">
    <reaction evidence="1">
        <text>ATP + protein L-histidine = ADP + protein N-phospho-L-histidine.</text>
        <dbReference type="EC" id="2.7.13.3"/>
    </reaction>
</comment>
<evidence type="ECO:0000256" key="2">
    <source>
        <dbReference type="ARBA" id="ARBA00004651"/>
    </source>
</evidence>
<feature type="transmembrane region" description="Helical" evidence="20">
    <location>
        <begin position="106"/>
        <end position="130"/>
    </location>
</feature>
<keyword evidence="9" id="KW-0547">Nucleotide-binding</keyword>
<dbReference type="CDD" id="cd16922">
    <property type="entry name" value="HATPase_EvgS-ArcB-TorS-like"/>
    <property type="match status" value="1"/>
</dbReference>
<evidence type="ECO:0000256" key="19">
    <source>
        <dbReference type="PROSITE-ProRule" id="PRU00169"/>
    </source>
</evidence>
<evidence type="ECO:0000256" key="17">
    <source>
        <dbReference type="ARBA" id="ARBA00074306"/>
    </source>
</evidence>
<dbReference type="InterPro" id="IPR004358">
    <property type="entry name" value="Sig_transdc_His_kin-like_C"/>
</dbReference>
<feature type="modified residue" description="4-aspartylphosphate" evidence="19">
    <location>
        <position position="780"/>
    </location>
</feature>
<dbReference type="EC" id="2.7.13.3" evidence="4"/>
<dbReference type="CDD" id="cd00130">
    <property type="entry name" value="PAS"/>
    <property type="match status" value="1"/>
</dbReference>
<comment type="similarity">
    <text evidence="3">In the N-terminal section; belongs to the phytochrome family.</text>
</comment>
<dbReference type="Gene3D" id="3.40.50.2300">
    <property type="match status" value="2"/>
</dbReference>
<evidence type="ECO:0000256" key="10">
    <source>
        <dbReference type="ARBA" id="ARBA00022777"/>
    </source>
</evidence>
<evidence type="ECO:0000256" key="20">
    <source>
        <dbReference type="SAM" id="Phobius"/>
    </source>
</evidence>
<comment type="subcellular location">
    <subcellularLocation>
        <location evidence="2">Cell membrane</location>
        <topology evidence="2">Multi-pass membrane protein</topology>
    </subcellularLocation>
</comment>
<evidence type="ECO:0000256" key="3">
    <source>
        <dbReference type="ARBA" id="ARBA00006402"/>
    </source>
</evidence>
<evidence type="ECO:0000256" key="4">
    <source>
        <dbReference type="ARBA" id="ARBA00012438"/>
    </source>
</evidence>
<dbReference type="Gene3D" id="1.10.287.130">
    <property type="match status" value="1"/>
</dbReference>
<evidence type="ECO:0000256" key="15">
    <source>
        <dbReference type="ARBA" id="ARBA00064003"/>
    </source>
</evidence>
<dbReference type="PROSITE" id="PS50894">
    <property type="entry name" value="HPT"/>
    <property type="match status" value="1"/>
</dbReference>
<dbReference type="InterPro" id="IPR001789">
    <property type="entry name" value="Sig_transdc_resp-reg_receiver"/>
</dbReference>
<dbReference type="SUPFAM" id="SSF47384">
    <property type="entry name" value="Homodimeric domain of signal transducing histidine kinase"/>
    <property type="match status" value="1"/>
</dbReference>
<dbReference type="InterPro" id="IPR036097">
    <property type="entry name" value="HisK_dim/P_sf"/>
</dbReference>
<feature type="transmembrane region" description="Helical" evidence="20">
    <location>
        <begin position="76"/>
        <end position="94"/>
    </location>
</feature>
<dbReference type="InterPro" id="IPR036890">
    <property type="entry name" value="HATPase_C_sf"/>
</dbReference>
<feature type="transmembrane region" description="Helical" evidence="20">
    <location>
        <begin position="44"/>
        <end position="64"/>
    </location>
</feature>
<keyword evidence="10" id="KW-0418">Kinase</keyword>
<dbReference type="Pfam" id="PF08448">
    <property type="entry name" value="PAS_4"/>
    <property type="match status" value="1"/>
</dbReference>
<dbReference type="PANTHER" id="PTHR45339:SF1">
    <property type="entry name" value="HYBRID SIGNAL TRANSDUCTION HISTIDINE KINASE J"/>
    <property type="match status" value="1"/>
</dbReference>
<name>A0A4V2J3R2_9BACL</name>
<sequence>MTEKKPNISFYRMSLMTRLYFRRKMKVRLFLVKTWKVISLLHDLILNFAVLAVFVLFVEQFFIITKLEKPTLLYKIYVGAIHGVLGTVLIYLGVELTEQVHLNFRGVALLLSGFLGGTVSIVISGVIILISRVFIEGSAGNTVQIAVSLISMLGTAFIFAKTPNYFLKWLLSSAFILLSYYSMVIYYYPISWEALAPYLLYQAFCIMFVSLFLLYLLRTRKYKHMVGKMERDMIEMLRMQPGFTFMINKHDEKFEYVLIEGKLLEKFGTNPKHYIGKPIGAESTRWDDPELMLQKYALVWQGETVTFETSYVGASMLVTLHPVYSDREVTGIIGSAMDVTDYRSAERKIRENEERYRILVENSQDLIVSFDADGTVASVNQSLCRTFGFDREELMGKRLADIFGEEDARRWDEMFEQTVLQNTMQKFELSMTLSDQRECDYVVSLSPFHDSNKEIAGVTGTLHDITDLKKRKEAVEANLAKSQFLARMSHEIRTPLNGIIGLSLLMSKTEISDVQRGYLDRISSSSKSLLSTINDILDFSKIEAGKIVLEEVPFDLEDMLRRLTDTLSVVAGKKQIEIIIDTSDDLPAEFIGDPFRLEQVLLNLCNNAIKFTDRGHVYIEARMDRMEQGFADIHFCITDTGIGISPEQQARLFSPFSQADISTSRRFGGTGLGLVICQHLLQSMGGVLHVESKLARGSKFSFTLRLAVSPSAIVRPAVLGMSGQKALVAEDHPLMRHNIAGILASLQIQVETVASYSELIRRLEPAVDGLHDRFDYVLMDMEMEDMNGMESWLGLLRKLDRNTTRVISLTTVFGHEEMVKLPSDLRAEAVLVKPISRLSLFQAFQAMVHPLEWSEAVEDASSEIAAGHEMELKGSILVAEDNEINAIVISQLLQRLGYAVTVAENGHEALDWMHRSAWQFVFMDLHMPGMDGYETTRKIRENNRFNHIPVIALTADAMKEAREKCLKVGMNDILTKPVDEERLTEILDKWMAYRCMEHIAGLDVQRALKQLDGKVHIFQYVLRKFDEQYREFAEKVESAAERGEHAMTRRLAHTLKGVAANLAAERLLSAVVELEAALEEGRAWKVQLDAVQAEINRITGSIFALKI</sequence>
<dbReference type="InterPro" id="IPR035965">
    <property type="entry name" value="PAS-like_dom_sf"/>
</dbReference>
<dbReference type="Pfam" id="PF07694">
    <property type="entry name" value="5TM-5TMR_LYT"/>
    <property type="match status" value="1"/>
</dbReference>
<dbReference type="SUPFAM" id="SSF55785">
    <property type="entry name" value="PYP-like sensor domain (PAS domain)"/>
    <property type="match status" value="2"/>
</dbReference>
<evidence type="ECO:0000256" key="8">
    <source>
        <dbReference type="ARBA" id="ARBA00022692"/>
    </source>
</evidence>
<evidence type="ECO:0000256" key="13">
    <source>
        <dbReference type="ARBA" id="ARBA00023012"/>
    </source>
</evidence>
<dbReference type="AlphaFoldDB" id="A0A4V2J3R2"/>
<dbReference type="Pfam" id="PF02518">
    <property type="entry name" value="HATPase_c"/>
    <property type="match status" value="1"/>
</dbReference>
<dbReference type="CDD" id="cd00156">
    <property type="entry name" value="REC"/>
    <property type="match status" value="1"/>
</dbReference>
<feature type="domain" description="Histidine kinase" evidence="21">
    <location>
        <begin position="487"/>
        <end position="708"/>
    </location>
</feature>
<dbReference type="Gene3D" id="1.20.120.160">
    <property type="entry name" value="HPT domain"/>
    <property type="match status" value="1"/>
</dbReference>
<dbReference type="PANTHER" id="PTHR45339">
    <property type="entry name" value="HYBRID SIGNAL TRANSDUCTION HISTIDINE KINASE J"/>
    <property type="match status" value="1"/>
</dbReference>
<dbReference type="PROSITE" id="PS50110">
    <property type="entry name" value="RESPONSE_REGULATORY"/>
    <property type="match status" value="2"/>
</dbReference>
<evidence type="ECO:0000256" key="18">
    <source>
        <dbReference type="PROSITE-ProRule" id="PRU00110"/>
    </source>
</evidence>
<evidence type="ECO:0000259" key="23">
    <source>
        <dbReference type="PROSITE" id="PS50112"/>
    </source>
</evidence>
<evidence type="ECO:0000256" key="1">
    <source>
        <dbReference type="ARBA" id="ARBA00000085"/>
    </source>
</evidence>
<dbReference type="InterPro" id="IPR036641">
    <property type="entry name" value="HPT_dom_sf"/>
</dbReference>
<evidence type="ECO:0000256" key="11">
    <source>
        <dbReference type="ARBA" id="ARBA00022840"/>
    </source>
</evidence>
<protein>
    <recommendedName>
        <fullName evidence="17">Circadian input-output histidine kinase CikA</fullName>
        <ecNumber evidence="4">2.7.13.3</ecNumber>
    </recommendedName>
    <alternativeName>
        <fullName evidence="16">Sensory/regulatory protein RpfC</fullName>
    </alternativeName>
</protein>
<dbReference type="Gene3D" id="3.30.450.20">
    <property type="entry name" value="PAS domain"/>
    <property type="match status" value="2"/>
</dbReference>
<accession>A0A4V2J3R2</accession>
<keyword evidence="12 20" id="KW-1133">Transmembrane helix</keyword>
<feature type="domain" description="PAC" evidence="24">
    <location>
        <begin position="425"/>
        <end position="477"/>
    </location>
</feature>
<dbReference type="InterPro" id="IPR000014">
    <property type="entry name" value="PAS"/>
</dbReference>
<keyword evidence="14 20" id="KW-0472">Membrane</keyword>
<evidence type="ECO:0000256" key="7">
    <source>
        <dbReference type="ARBA" id="ARBA00022679"/>
    </source>
</evidence>
<dbReference type="SUPFAM" id="SSF52172">
    <property type="entry name" value="CheY-like"/>
    <property type="match status" value="2"/>
</dbReference>
<dbReference type="NCBIfam" id="TIGR00229">
    <property type="entry name" value="sensory_box"/>
    <property type="match status" value="1"/>
</dbReference>
<dbReference type="InterPro" id="IPR003594">
    <property type="entry name" value="HATPase_dom"/>
</dbReference>
<gene>
    <name evidence="26" type="ORF">EYB31_23960</name>
</gene>
<dbReference type="Gene3D" id="3.30.565.10">
    <property type="entry name" value="Histidine kinase-like ATPase, C-terminal domain"/>
    <property type="match status" value="1"/>
</dbReference>
<evidence type="ECO:0000256" key="5">
    <source>
        <dbReference type="ARBA" id="ARBA00022475"/>
    </source>
</evidence>
<evidence type="ECO:0000259" key="25">
    <source>
        <dbReference type="PROSITE" id="PS50894"/>
    </source>
</evidence>
<evidence type="ECO:0000256" key="6">
    <source>
        <dbReference type="ARBA" id="ARBA00022553"/>
    </source>
</evidence>
<evidence type="ECO:0000313" key="27">
    <source>
        <dbReference type="Proteomes" id="UP000293142"/>
    </source>
</evidence>
<feature type="modified residue" description="4-aspartylphosphate" evidence="19">
    <location>
        <position position="924"/>
    </location>
</feature>
<comment type="subunit">
    <text evidence="15">At low DSF concentrations, interacts with RpfF.</text>
</comment>
<dbReference type="GO" id="GO:0005524">
    <property type="term" value="F:ATP binding"/>
    <property type="evidence" value="ECO:0007669"/>
    <property type="project" value="UniProtKB-KW"/>
</dbReference>
<dbReference type="CDD" id="cd17546">
    <property type="entry name" value="REC_hyHK_CKI1_RcsC-like"/>
    <property type="match status" value="1"/>
</dbReference>
<dbReference type="FunFam" id="1.10.287.130:FF:000002">
    <property type="entry name" value="Two-component osmosensing histidine kinase"/>
    <property type="match status" value="1"/>
</dbReference>
<dbReference type="Pfam" id="PF00072">
    <property type="entry name" value="Response_reg"/>
    <property type="match status" value="2"/>
</dbReference>
<dbReference type="FunFam" id="3.30.565.10:FF:000010">
    <property type="entry name" value="Sensor histidine kinase RcsC"/>
    <property type="match status" value="1"/>
</dbReference>
<dbReference type="SMART" id="SM00091">
    <property type="entry name" value="PAS"/>
    <property type="match status" value="1"/>
</dbReference>
<feature type="transmembrane region" description="Helical" evidence="20">
    <location>
        <begin position="142"/>
        <end position="160"/>
    </location>
</feature>
<evidence type="ECO:0000259" key="21">
    <source>
        <dbReference type="PROSITE" id="PS50109"/>
    </source>
</evidence>